<dbReference type="RefSeq" id="WP_183352824.1">
    <property type="nucleotide sequence ID" value="NZ_BLXX01000001.1"/>
</dbReference>
<dbReference type="Gene3D" id="1.20.1600.10">
    <property type="entry name" value="Outer membrane efflux proteins (OEP)"/>
    <property type="match status" value="1"/>
</dbReference>
<keyword evidence="10" id="KW-1185">Reference proteome</keyword>
<dbReference type="GO" id="GO:1990281">
    <property type="term" value="C:efflux pump complex"/>
    <property type="evidence" value="ECO:0007669"/>
    <property type="project" value="TreeGrafter"/>
</dbReference>
<evidence type="ECO:0000256" key="4">
    <source>
        <dbReference type="ARBA" id="ARBA00022452"/>
    </source>
</evidence>
<gene>
    <name evidence="9" type="ORF">GMST_02970</name>
</gene>
<keyword evidence="7" id="KW-0998">Cell outer membrane</keyword>
<evidence type="ECO:0000256" key="7">
    <source>
        <dbReference type="ARBA" id="ARBA00023237"/>
    </source>
</evidence>
<proteinExistence type="inferred from homology"/>
<evidence type="ECO:0000256" key="2">
    <source>
        <dbReference type="ARBA" id="ARBA00007613"/>
    </source>
</evidence>
<dbReference type="Proteomes" id="UP000556026">
    <property type="component" value="Unassembled WGS sequence"/>
</dbReference>
<keyword evidence="3" id="KW-0813">Transport</keyword>
<keyword evidence="4" id="KW-1134">Transmembrane beta strand</keyword>
<dbReference type="InterPro" id="IPR003423">
    <property type="entry name" value="OMP_efflux"/>
</dbReference>
<sequence>MRTTLLSLAALLLLAGTACAEPLTLKECLNRAATHNQSLRATSYDTAIAQQQVEIARSAWRPRIDLQAGYQAQQAAQAVQFGPIVQETQEADFAFLNLALNSTLYDFGRTEARVAAARMQREAARYSYSGAEQDLFLQVVRAYYGILEARKVVQAAEDEVVQMASHQKTAQALFEQGVVTRNDLLQAEVRVAASRQKLLSAQNAVENSWLLLNYLTGLPPQKRGELQEEPLTTLAPAADATVDLSRRGEVLALRSAVGAADYAVQEAKTSYYPEIFGRLGLDYVQNDKVREQSIMYAVVGFKVILFDGLATTSRLRQAVEARSRDQERLRDLEARVALELAQAQNDVKVAAARIGVAEKAIQQGMENLRITKDRYQEKVGTATEVVDAQTLLTQTRTDYYQSVFDLQVAAARVRRAAGNL</sequence>
<dbReference type="SUPFAM" id="SSF56954">
    <property type="entry name" value="Outer membrane efflux proteins (OEP)"/>
    <property type="match status" value="1"/>
</dbReference>
<evidence type="ECO:0000313" key="10">
    <source>
        <dbReference type="Proteomes" id="UP000556026"/>
    </source>
</evidence>
<dbReference type="PROSITE" id="PS51257">
    <property type="entry name" value="PROKAR_LIPOPROTEIN"/>
    <property type="match status" value="1"/>
</dbReference>
<evidence type="ECO:0000313" key="9">
    <source>
        <dbReference type="EMBL" id="GFO57972.1"/>
    </source>
</evidence>
<evidence type="ECO:0000256" key="1">
    <source>
        <dbReference type="ARBA" id="ARBA00004442"/>
    </source>
</evidence>
<dbReference type="GO" id="GO:0015288">
    <property type="term" value="F:porin activity"/>
    <property type="evidence" value="ECO:0007669"/>
    <property type="project" value="TreeGrafter"/>
</dbReference>
<keyword evidence="6" id="KW-0472">Membrane</keyword>
<dbReference type="PANTHER" id="PTHR30026:SF21">
    <property type="entry name" value="SLR1270 PROTEIN"/>
    <property type="match status" value="1"/>
</dbReference>
<dbReference type="Pfam" id="PF02321">
    <property type="entry name" value="OEP"/>
    <property type="match status" value="2"/>
</dbReference>
<dbReference type="InterPro" id="IPR028351">
    <property type="entry name" value="CyaE"/>
</dbReference>
<dbReference type="AlphaFoldDB" id="A0A6V8MDH4"/>
<comment type="subcellular location">
    <subcellularLocation>
        <location evidence="1">Cell outer membrane</location>
    </subcellularLocation>
</comment>
<keyword evidence="8" id="KW-0732">Signal</keyword>
<dbReference type="GO" id="GO:0015562">
    <property type="term" value="F:efflux transmembrane transporter activity"/>
    <property type="evidence" value="ECO:0007669"/>
    <property type="project" value="InterPro"/>
</dbReference>
<dbReference type="InterPro" id="IPR051906">
    <property type="entry name" value="TolC-like"/>
</dbReference>
<name>A0A6V8MDH4_9BACT</name>
<reference evidence="10" key="1">
    <citation type="submission" date="2020-06" db="EMBL/GenBank/DDBJ databases">
        <title>Draft genomic sequence of Geomonas sp. Red330.</title>
        <authorList>
            <person name="Itoh H."/>
            <person name="Zhenxing X."/>
            <person name="Ushijima N."/>
            <person name="Masuda Y."/>
            <person name="Shiratori Y."/>
            <person name="Senoo K."/>
        </authorList>
    </citation>
    <scope>NUCLEOTIDE SEQUENCE [LARGE SCALE GENOMIC DNA]</scope>
    <source>
        <strain evidence="10">Red330</strain>
    </source>
</reference>
<dbReference type="GO" id="GO:0009279">
    <property type="term" value="C:cell outer membrane"/>
    <property type="evidence" value="ECO:0007669"/>
    <property type="project" value="UniProtKB-SubCell"/>
</dbReference>
<accession>A0A6V8MDH4</accession>
<evidence type="ECO:0000256" key="3">
    <source>
        <dbReference type="ARBA" id="ARBA00022448"/>
    </source>
</evidence>
<keyword evidence="5" id="KW-0812">Transmembrane</keyword>
<evidence type="ECO:0000256" key="5">
    <source>
        <dbReference type="ARBA" id="ARBA00022692"/>
    </source>
</evidence>
<organism evidence="9 10">
    <name type="scientific">Geomonas silvestris</name>
    <dbReference type="NCBI Taxonomy" id="2740184"/>
    <lineage>
        <taxon>Bacteria</taxon>
        <taxon>Pseudomonadati</taxon>
        <taxon>Thermodesulfobacteriota</taxon>
        <taxon>Desulfuromonadia</taxon>
        <taxon>Geobacterales</taxon>
        <taxon>Geobacteraceae</taxon>
        <taxon>Geomonas</taxon>
    </lineage>
</organism>
<feature type="chain" id="PRO_5028061924" evidence="8">
    <location>
        <begin position="21"/>
        <end position="420"/>
    </location>
</feature>
<comment type="caution">
    <text evidence="9">The sequence shown here is derived from an EMBL/GenBank/DDBJ whole genome shotgun (WGS) entry which is preliminary data.</text>
</comment>
<comment type="similarity">
    <text evidence="2">Belongs to the outer membrane factor (OMF) (TC 1.B.17) family.</text>
</comment>
<dbReference type="PANTHER" id="PTHR30026">
    <property type="entry name" value="OUTER MEMBRANE PROTEIN TOLC"/>
    <property type="match status" value="1"/>
</dbReference>
<evidence type="ECO:0000256" key="6">
    <source>
        <dbReference type="ARBA" id="ARBA00023136"/>
    </source>
</evidence>
<dbReference type="PIRSF" id="PIRSF001892">
    <property type="entry name" value="CyaE"/>
    <property type="match status" value="1"/>
</dbReference>
<feature type="signal peptide" evidence="8">
    <location>
        <begin position="1"/>
        <end position="20"/>
    </location>
</feature>
<dbReference type="EMBL" id="BLXX01000001">
    <property type="protein sequence ID" value="GFO57972.1"/>
    <property type="molecule type" value="Genomic_DNA"/>
</dbReference>
<protein>
    <submittedName>
        <fullName evidence="9">Protein CyaE</fullName>
    </submittedName>
</protein>
<evidence type="ECO:0000256" key="8">
    <source>
        <dbReference type="SAM" id="SignalP"/>
    </source>
</evidence>